<evidence type="ECO:0008006" key="4">
    <source>
        <dbReference type="Google" id="ProtNLM"/>
    </source>
</evidence>
<dbReference type="Proteomes" id="UP000054843">
    <property type="component" value="Unassembled WGS sequence"/>
</dbReference>
<comment type="caution">
    <text evidence="2">The sequence shown here is derived from an EMBL/GenBank/DDBJ whole genome shotgun (WGS) entry which is preliminary data.</text>
</comment>
<name>A0A0V1MAE0_9BILA</name>
<evidence type="ECO:0000256" key="1">
    <source>
        <dbReference type="SAM" id="SignalP"/>
    </source>
</evidence>
<sequence>MGIRFAVSCFVMIAALQLKFLKLRQLTHYKCETRELCRSRGSCLTGIDRWHMLTFNVIASSSSAEDETLI</sequence>
<keyword evidence="3" id="KW-1185">Reference proteome</keyword>
<accession>A0A0V1MAE0</accession>
<dbReference type="AlphaFoldDB" id="A0A0V1MAE0"/>
<gene>
    <name evidence="2" type="ORF">T10_10766</name>
</gene>
<organism evidence="2 3">
    <name type="scientific">Trichinella papuae</name>
    <dbReference type="NCBI Taxonomy" id="268474"/>
    <lineage>
        <taxon>Eukaryota</taxon>
        <taxon>Metazoa</taxon>
        <taxon>Ecdysozoa</taxon>
        <taxon>Nematoda</taxon>
        <taxon>Enoplea</taxon>
        <taxon>Dorylaimia</taxon>
        <taxon>Trichinellida</taxon>
        <taxon>Trichinellidae</taxon>
        <taxon>Trichinella</taxon>
    </lineage>
</organism>
<proteinExistence type="predicted"/>
<reference evidence="2 3" key="1">
    <citation type="submission" date="2015-01" db="EMBL/GenBank/DDBJ databases">
        <title>Evolution of Trichinella species and genotypes.</title>
        <authorList>
            <person name="Korhonen P.K."/>
            <person name="Edoardo P."/>
            <person name="Giuseppe L.R."/>
            <person name="Gasser R.B."/>
        </authorList>
    </citation>
    <scope>NUCLEOTIDE SEQUENCE [LARGE SCALE GENOMIC DNA]</scope>
    <source>
        <strain evidence="2">ISS1980</strain>
    </source>
</reference>
<keyword evidence="1" id="KW-0732">Signal</keyword>
<evidence type="ECO:0000313" key="2">
    <source>
        <dbReference type="EMBL" id="KRZ68382.1"/>
    </source>
</evidence>
<dbReference type="EMBL" id="JYDO01000166">
    <property type="protein sequence ID" value="KRZ68382.1"/>
    <property type="molecule type" value="Genomic_DNA"/>
</dbReference>
<protein>
    <recommendedName>
        <fullName evidence="4">Secreted protein</fullName>
    </recommendedName>
</protein>
<feature type="signal peptide" evidence="1">
    <location>
        <begin position="1"/>
        <end position="17"/>
    </location>
</feature>
<evidence type="ECO:0000313" key="3">
    <source>
        <dbReference type="Proteomes" id="UP000054843"/>
    </source>
</evidence>
<feature type="chain" id="PRO_5006882369" description="Secreted protein" evidence="1">
    <location>
        <begin position="18"/>
        <end position="70"/>
    </location>
</feature>